<reference evidence="2" key="1">
    <citation type="submission" date="2021-02" db="EMBL/GenBank/DDBJ databases">
        <authorList>
            <person name="Dougan E. K."/>
            <person name="Rhodes N."/>
            <person name="Thang M."/>
            <person name="Chan C."/>
        </authorList>
    </citation>
    <scope>NUCLEOTIDE SEQUENCE</scope>
</reference>
<comment type="caution">
    <text evidence="2">The sequence shown here is derived from an EMBL/GenBank/DDBJ whole genome shotgun (WGS) entry which is preliminary data.</text>
</comment>
<dbReference type="AlphaFoldDB" id="A0A813F8I7"/>
<feature type="compositionally biased region" description="Polar residues" evidence="1">
    <location>
        <begin position="534"/>
        <end position="551"/>
    </location>
</feature>
<dbReference type="Proteomes" id="UP000654075">
    <property type="component" value="Unassembled WGS sequence"/>
</dbReference>
<keyword evidence="3" id="KW-1185">Reference proteome</keyword>
<evidence type="ECO:0000313" key="2">
    <source>
        <dbReference type="EMBL" id="CAE8608870.1"/>
    </source>
</evidence>
<accession>A0A813F8I7</accession>
<feature type="region of interest" description="Disordered" evidence="1">
    <location>
        <begin position="534"/>
        <end position="565"/>
    </location>
</feature>
<evidence type="ECO:0000313" key="3">
    <source>
        <dbReference type="Proteomes" id="UP000654075"/>
    </source>
</evidence>
<organism evidence="2 3">
    <name type="scientific">Polarella glacialis</name>
    <name type="common">Dinoflagellate</name>
    <dbReference type="NCBI Taxonomy" id="89957"/>
    <lineage>
        <taxon>Eukaryota</taxon>
        <taxon>Sar</taxon>
        <taxon>Alveolata</taxon>
        <taxon>Dinophyceae</taxon>
        <taxon>Suessiales</taxon>
        <taxon>Suessiaceae</taxon>
        <taxon>Polarella</taxon>
    </lineage>
</organism>
<evidence type="ECO:0000256" key="1">
    <source>
        <dbReference type="SAM" id="MobiDB-lite"/>
    </source>
</evidence>
<protein>
    <submittedName>
        <fullName evidence="2">Uncharacterized protein</fullName>
    </submittedName>
</protein>
<name>A0A813F8I7_POLGL</name>
<dbReference type="EMBL" id="CAJNNV010024073">
    <property type="protein sequence ID" value="CAE8608870.1"/>
    <property type="molecule type" value="Genomic_DNA"/>
</dbReference>
<gene>
    <name evidence="2" type="ORF">PGLA1383_LOCUS26700</name>
</gene>
<dbReference type="OrthoDB" id="420573at2759"/>
<sequence>MSHNPTTMARPMAASVIYQPWVRGPPSRRARVDYALEVLQGRSGWVEEGDKVQICRSPLSPVDGVVEQLVEEGDGSANSPIALKVRTSIGLDAVLGSCVRKAAKISVIAPGAGLGSVGSIYADLGRDSRFQVQVVGKKGVNYDRYPLGWETGSSPPNLASFGTDIARIGIPERTDCFIFGSRGGQAVLPVLWQALGDSVPPSVVINGGCAMNLPGSACRWPQHAVTLMLLGGQDYFRGSSSAEEYLQQTCRCVPTQNRTTALIYLPEMKHMPQKEVLDAMMFPMVLAALSWQESPQHPPLGFFRAAMQALEQEGFGGRLLYTVADADTGSWRELIFGPQVRDRPPQPPSPRAARAARAPPPPGTAVSVMPIEVALAQTPQSHREAAAQARRMVKELTRMGVGESAPCNGAPFRWELRVAPQAFVKFGLESRLQCQRLLEFADGQECEAYAAEDELPQPAYTAGRQLAPGKLALGEGSSTPQQLIELVARRRLSLAQQPQTAQPVSQSAWRYAQELRHDLPHMLPQKVHMYSVPPQKQTATQASAYASLSNTSHHKPSPMAQGGHK</sequence>
<proteinExistence type="predicted"/>
<feature type="region of interest" description="Disordered" evidence="1">
    <location>
        <begin position="338"/>
        <end position="363"/>
    </location>
</feature>